<comment type="caution">
    <text evidence="12">Lacks conserved residue(s) required for the propagation of feature annotation.</text>
</comment>
<dbReference type="NCBIfam" id="TIGR00435">
    <property type="entry name" value="cysS"/>
    <property type="match status" value="1"/>
</dbReference>
<feature type="binding site" evidence="12">
    <location>
        <position position="250"/>
    </location>
    <ligand>
        <name>Zn(2+)</name>
        <dbReference type="ChEBI" id="CHEBI:29105"/>
    </ligand>
</feature>
<evidence type="ECO:0000259" key="13">
    <source>
        <dbReference type="SMART" id="SM00840"/>
    </source>
</evidence>
<evidence type="ECO:0000256" key="2">
    <source>
        <dbReference type="ARBA" id="ARBA00005594"/>
    </source>
</evidence>
<keyword evidence="6 12" id="KW-0479">Metal-binding</keyword>
<evidence type="ECO:0000256" key="10">
    <source>
        <dbReference type="ARBA" id="ARBA00022917"/>
    </source>
</evidence>
<dbReference type="GO" id="GO:0006423">
    <property type="term" value="P:cysteinyl-tRNA aminoacylation"/>
    <property type="evidence" value="ECO:0007669"/>
    <property type="project" value="UniProtKB-UniRule"/>
</dbReference>
<dbReference type="PANTHER" id="PTHR10890:SF3">
    <property type="entry name" value="CYSTEINE--TRNA LIGASE, CYTOPLASMIC"/>
    <property type="match status" value="1"/>
</dbReference>
<keyword evidence="15" id="KW-1185">Reference proteome</keyword>
<dbReference type="HAMAP" id="MF_00041">
    <property type="entry name" value="Cys_tRNA_synth"/>
    <property type="match status" value="1"/>
</dbReference>
<evidence type="ECO:0000256" key="4">
    <source>
        <dbReference type="ARBA" id="ARBA00022490"/>
    </source>
</evidence>
<dbReference type="KEGG" id="ccos:Pan44_48500"/>
<dbReference type="EC" id="6.1.1.16" evidence="12"/>
<evidence type="ECO:0000256" key="5">
    <source>
        <dbReference type="ARBA" id="ARBA00022598"/>
    </source>
</evidence>
<feature type="binding site" evidence="12">
    <location>
        <position position="41"/>
    </location>
    <ligand>
        <name>Zn(2+)</name>
        <dbReference type="ChEBI" id="CHEBI:29105"/>
    </ligand>
</feature>
<keyword evidence="5 12" id="KW-0436">Ligase</keyword>
<dbReference type="SUPFAM" id="SSF52374">
    <property type="entry name" value="Nucleotidylyl transferase"/>
    <property type="match status" value="1"/>
</dbReference>
<dbReference type="PANTHER" id="PTHR10890">
    <property type="entry name" value="CYSTEINYL-TRNA SYNTHETASE"/>
    <property type="match status" value="1"/>
</dbReference>
<dbReference type="InParanoid" id="A0A517SKZ5"/>
<gene>
    <name evidence="12 14" type="primary">cysS</name>
    <name evidence="14" type="ORF">Pan44_48500</name>
</gene>
<evidence type="ECO:0000313" key="15">
    <source>
        <dbReference type="Proteomes" id="UP000315700"/>
    </source>
</evidence>
<proteinExistence type="inferred from homology"/>
<dbReference type="InterPro" id="IPR056411">
    <property type="entry name" value="CysS_C"/>
</dbReference>
<dbReference type="AlphaFoldDB" id="A0A517SKZ5"/>
<dbReference type="InterPro" id="IPR015803">
    <property type="entry name" value="Cys-tRNA-ligase"/>
</dbReference>
<dbReference type="PRINTS" id="PR00983">
    <property type="entry name" value="TRNASYNTHCYS"/>
</dbReference>
<dbReference type="GO" id="GO:0004817">
    <property type="term" value="F:cysteine-tRNA ligase activity"/>
    <property type="evidence" value="ECO:0007669"/>
    <property type="project" value="UniProtKB-UniRule"/>
</dbReference>
<evidence type="ECO:0000256" key="6">
    <source>
        <dbReference type="ARBA" id="ARBA00022723"/>
    </source>
</evidence>
<keyword evidence="4 12" id="KW-0963">Cytoplasm</keyword>
<dbReference type="GO" id="GO:0005524">
    <property type="term" value="F:ATP binding"/>
    <property type="evidence" value="ECO:0007669"/>
    <property type="project" value="UniProtKB-UniRule"/>
</dbReference>
<accession>A0A517SKZ5</accession>
<sequence length="533" mass="58424">MGTLAACTERSFMSLRVYSTLTRQKEDFQTVEPGKVRMYLCGPTVYKPAHIGHMVGPVIFDTVKRYLVYQGFDVQFVINITDVDDKLIVKAQEKGTTVKALAEQMTTDYFDNLKLMGVDSVDQFPYATDHIGDMLEMIGRLVEKGHAYPLNGDVYFSVESDPDYGKLSNRSIAQMLAGTRVEANDKKRNPADFALWKSSKPGEPAWDSPWGPGRPGWHIECSAMSAKILGDSIDIHGGGLDLMFPHHENELAQSECCSGKPFARYWLHNGLMQSGKSSGKVGGAHSKAGDTPQSADDQIAGKLAGSAGAESVKTAVFAHQPPETVRFFLLSTHYRSPIDFSLENIAATGKSLEGFYRLFEEFERVTGKSFYALEASRSFEKTTDLMPLEEENPKACGELIALRDRFVESMDDDFNTGGAVACLFDMRRVLNGSLGQMTTGGAAASDLQKKALTAGVLLLKELSNTLGVFRTAPSKNAGADDALVDGLMQLILDIRADSRKNKNWAVADKIRDALKALNVVVEDRPDGVRWSKG</sequence>
<dbReference type="InterPro" id="IPR032678">
    <property type="entry name" value="tRNA-synt_1_cat_dom"/>
</dbReference>
<dbReference type="EMBL" id="CP036271">
    <property type="protein sequence ID" value="QDT56790.1"/>
    <property type="molecule type" value="Genomic_DNA"/>
</dbReference>
<evidence type="ECO:0000256" key="8">
    <source>
        <dbReference type="ARBA" id="ARBA00022833"/>
    </source>
</evidence>
<feature type="short sequence motif" description="'HIGH' region" evidence="12">
    <location>
        <begin position="43"/>
        <end position="53"/>
    </location>
</feature>
<dbReference type="CDD" id="cd00672">
    <property type="entry name" value="CysRS_core"/>
    <property type="match status" value="1"/>
</dbReference>
<keyword evidence="7 12" id="KW-0547">Nucleotide-binding</keyword>
<dbReference type="SUPFAM" id="SSF47323">
    <property type="entry name" value="Anticodon-binding domain of a subclass of class I aminoacyl-tRNA synthetases"/>
    <property type="match status" value="1"/>
</dbReference>
<dbReference type="Proteomes" id="UP000315700">
    <property type="component" value="Chromosome"/>
</dbReference>
<dbReference type="Pfam" id="PF01406">
    <property type="entry name" value="tRNA-synt_1e"/>
    <property type="match status" value="1"/>
</dbReference>
<dbReference type="Gene3D" id="3.40.50.620">
    <property type="entry name" value="HUPs"/>
    <property type="match status" value="1"/>
</dbReference>
<dbReference type="GO" id="GO:0005829">
    <property type="term" value="C:cytosol"/>
    <property type="evidence" value="ECO:0007669"/>
    <property type="project" value="TreeGrafter"/>
</dbReference>
<evidence type="ECO:0000256" key="9">
    <source>
        <dbReference type="ARBA" id="ARBA00022840"/>
    </source>
</evidence>
<dbReference type="InterPro" id="IPR015273">
    <property type="entry name" value="Cys-tRNA-synt_Ia_DALR"/>
</dbReference>
<feature type="binding site" evidence="12">
    <location>
        <position position="221"/>
    </location>
    <ligand>
        <name>Zn(2+)</name>
        <dbReference type="ChEBI" id="CHEBI:29105"/>
    </ligand>
</feature>
<evidence type="ECO:0000256" key="12">
    <source>
        <dbReference type="HAMAP-Rule" id="MF_00041"/>
    </source>
</evidence>
<keyword evidence="10 12" id="KW-0648">Protein biosynthesis</keyword>
<dbReference type="GO" id="GO:0008270">
    <property type="term" value="F:zinc ion binding"/>
    <property type="evidence" value="ECO:0007669"/>
    <property type="project" value="UniProtKB-UniRule"/>
</dbReference>
<name>A0A517SKZ5_9PLAN</name>
<keyword evidence="9 12" id="KW-0067">ATP-binding</keyword>
<evidence type="ECO:0000256" key="11">
    <source>
        <dbReference type="ARBA" id="ARBA00023146"/>
    </source>
</evidence>
<comment type="cofactor">
    <cofactor evidence="12">
        <name>Zn(2+)</name>
        <dbReference type="ChEBI" id="CHEBI:29105"/>
    </cofactor>
    <text evidence="12">Binds 1 zinc ion per subunit.</text>
</comment>
<evidence type="ECO:0000256" key="3">
    <source>
        <dbReference type="ARBA" id="ARBA00011245"/>
    </source>
</evidence>
<evidence type="ECO:0000313" key="14">
    <source>
        <dbReference type="EMBL" id="QDT56790.1"/>
    </source>
</evidence>
<evidence type="ECO:0000256" key="7">
    <source>
        <dbReference type="ARBA" id="ARBA00022741"/>
    </source>
</evidence>
<reference evidence="14 15" key="1">
    <citation type="submission" date="2019-02" db="EMBL/GenBank/DDBJ databases">
        <title>Deep-cultivation of Planctomycetes and their phenomic and genomic characterization uncovers novel biology.</title>
        <authorList>
            <person name="Wiegand S."/>
            <person name="Jogler M."/>
            <person name="Boedeker C."/>
            <person name="Pinto D."/>
            <person name="Vollmers J."/>
            <person name="Rivas-Marin E."/>
            <person name="Kohn T."/>
            <person name="Peeters S.H."/>
            <person name="Heuer A."/>
            <person name="Rast P."/>
            <person name="Oberbeckmann S."/>
            <person name="Bunk B."/>
            <person name="Jeske O."/>
            <person name="Meyerdierks A."/>
            <person name="Storesund J.E."/>
            <person name="Kallscheuer N."/>
            <person name="Luecker S."/>
            <person name="Lage O.M."/>
            <person name="Pohl T."/>
            <person name="Merkel B.J."/>
            <person name="Hornburger P."/>
            <person name="Mueller R.-W."/>
            <person name="Bruemmer F."/>
            <person name="Labrenz M."/>
            <person name="Spormann A.M."/>
            <person name="Op den Camp H."/>
            <person name="Overmann J."/>
            <person name="Amann R."/>
            <person name="Jetten M.S.M."/>
            <person name="Mascher T."/>
            <person name="Medema M.H."/>
            <person name="Devos D.P."/>
            <person name="Kaster A.-K."/>
            <person name="Ovreas L."/>
            <person name="Rohde M."/>
            <person name="Galperin M.Y."/>
            <person name="Jogler C."/>
        </authorList>
    </citation>
    <scope>NUCLEOTIDE SEQUENCE [LARGE SCALE GENOMIC DNA]</scope>
    <source>
        <strain evidence="14 15">Pan44</strain>
    </source>
</reference>
<keyword evidence="11 12" id="KW-0030">Aminoacyl-tRNA synthetase</keyword>
<protein>
    <recommendedName>
        <fullName evidence="12">Cysteine--tRNA ligase</fullName>
        <ecNumber evidence="12">6.1.1.16</ecNumber>
    </recommendedName>
    <alternativeName>
        <fullName evidence="12">Cysteinyl-tRNA synthetase</fullName>
        <shortName evidence="12">CysRS</shortName>
    </alternativeName>
</protein>
<comment type="similarity">
    <text evidence="2 12">Belongs to the class-I aminoacyl-tRNA synthetase family.</text>
</comment>
<comment type="subcellular location">
    <subcellularLocation>
        <location evidence="1 12">Cytoplasm</location>
    </subcellularLocation>
</comment>
<dbReference type="InterPro" id="IPR009080">
    <property type="entry name" value="tRNAsynth_Ia_anticodon-bd"/>
</dbReference>
<comment type="catalytic activity">
    <reaction evidence="12">
        <text>tRNA(Cys) + L-cysteine + ATP = L-cysteinyl-tRNA(Cys) + AMP + diphosphate</text>
        <dbReference type="Rhea" id="RHEA:17773"/>
        <dbReference type="Rhea" id="RHEA-COMP:9661"/>
        <dbReference type="Rhea" id="RHEA-COMP:9679"/>
        <dbReference type="ChEBI" id="CHEBI:30616"/>
        <dbReference type="ChEBI" id="CHEBI:33019"/>
        <dbReference type="ChEBI" id="CHEBI:35235"/>
        <dbReference type="ChEBI" id="CHEBI:78442"/>
        <dbReference type="ChEBI" id="CHEBI:78517"/>
        <dbReference type="ChEBI" id="CHEBI:456215"/>
        <dbReference type="EC" id="6.1.1.16"/>
    </reaction>
</comment>
<dbReference type="SMART" id="SM00840">
    <property type="entry name" value="DALR_2"/>
    <property type="match status" value="1"/>
</dbReference>
<evidence type="ECO:0000256" key="1">
    <source>
        <dbReference type="ARBA" id="ARBA00004496"/>
    </source>
</evidence>
<dbReference type="InterPro" id="IPR024909">
    <property type="entry name" value="Cys-tRNA/MSH_ligase"/>
</dbReference>
<dbReference type="Gene3D" id="1.20.120.1910">
    <property type="entry name" value="Cysteine-tRNA ligase, C-terminal anti-codon recognition domain"/>
    <property type="match status" value="1"/>
</dbReference>
<dbReference type="InterPro" id="IPR014729">
    <property type="entry name" value="Rossmann-like_a/b/a_fold"/>
</dbReference>
<dbReference type="FunCoup" id="A0A517SKZ5">
    <property type="interactions" value="501"/>
</dbReference>
<organism evidence="14 15">
    <name type="scientific">Caulifigura coniformis</name>
    <dbReference type="NCBI Taxonomy" id="2527983"/>
    <lineage>
        <taxon>Bacteria</taxon>
        <taxon>Pseudomonadati</taxon>
        <taxon>Planctomycetota</taxon>
        <taxon>Planctomycetia</taxon>
        <taxon>Planctomycetales</taxon>
        <taxon>Planctomycetaceae</taxon>
        <taxon>Caulifigura</taxon>
    </lineage>
</organism>
<comment type="subunit">
    <text evidence="3 12">Monomer.</text>
</comment>
<feature type="binding site" evidence="12">
    <location>
        <position position="246"/>
    </location>
    <ligand>
        <name>Zn(2+)</name>
        <dbReference type="ChEBI" id="CHEBI:29105"/>
    </ligand>
</feature>
<feature type="domain" description="Cysteinyl-tRNA synthetase class Ia DALR" evidence="13">
    <location>
        <begin position="405"/>
        <end position="477"/>
    </location>
</feature>
<keyword evidence="8 12" id="KW-0862">Zinc</keyword>
<dbReference type="Pfam" id="PF09190">
    <property type="entry name" value="DALR_2"/>
    <property type="match status" value="1"/>
</dbReference>
<dbReference type="Pfam" id="PF23493">
    <property type="entry name" value="CysS_C"/>
    <property type="match status" value="1"/>
</dbReference>